<dbReference type="Pfam" id="PF02962">
    <property type="entry name" value="CHMI"/>
    <property type="match status" value="1"/>
</dbReference>
<dbReference type="AlphaFoldDB" id="A0A0N0E272"/>
<dbReference type="Proteomes" id="UP000037931">
    <property type="component" value="Unassembled WGS sequence"/>
</dbReference>
<protein>
    <submittedName>
        <fullName evidence="1">5-carboxymethyl-2-hydroxymuconate isomerase</fullName>
        <ecNumber evidence="1">5.3.3.10</ecNumber>
    </submittedName>
</protein>
<dbReference type="PATRIC" id="fig|50340.43.peg.2226"/>
<dbReference type="PANTHER" id="PTHR37950">
    <property type="entry name" value="4-HYDROXYPHENYLACETATE CATABOLISM PROTEIN"/>
    <property type="match status" value="1"/>
</dbReference>
<gene>
    <name evidence="1" type="ORF">PF66_04925</name>
</gene>
<dbReference type="SUPFAM" id="SSF55331">
    <property type="entry name" value="Tautomerase/MIF"/>
    <property type="match status" value="1"/>
</dbReference>
<dbReference type="RefSeq" id="WP_054064025.1">
    <property type="nucleotide sequence ID" value="NZ_JSYZ01000019.1"/>
</dbReference>
<sequence>MPHVFLEYTSNLTDFEPDSALLRINHVLVASGQFAAESAIKSRATRVESFRVGTGLNVRGFVHVKLALLSGRSAQVKAQLSESLLAGLQERGNWPASVEVQLSVELVDLDRESYGEITL</sequence>
<keyword evidence="1" id="KW-0413">Isomerase</keyword>
<evidence type="ECO:0000313" key="2">
    <source>
        <dbReference type="Proteomes" id="UP000037931"/>
    </source>
</evidence>
<dbReference type="InterPro" id="IPR014347">
    <property type="entry name" value="Tautomerase/MIF_sf"/>
</dbReference>
<dbReference type="EMBL" id="JSYZ01000019">
    <property type="protein sequence ID" value="KPA88559.1"/>
    <property type="molecule type" value="Genomic_DNA"/>
</dbReference>
<dbReference type="Gene3D" id="3.30.429.10">
    <property type="entry name" value="Macrophage Migration Inhibitory Factor"/>
    <property type="match status" value="1"/>
</dbReference>
<dbReference type="CDD" id="cd00580">
    <property type="entry name" value="CHMI"/>
    <property type="match status" value="1"/>
</dbReference>
<dbReference type="OrthoDB" id="9814215at2"/>
<dbReference type="GO" id="GO:0008704">
    <property type="term" value="F:5-carboxymethyl-2-hydroxymuconate delta-isomerase activity"/>
    <property type="evidence" value="ECO:0007669"/>
    <property type="project" value="UniProtKB-EC"/>
</dbReference>
<name>A0A0N0E272_9PSED</name>
<keyword evidence="2" id="KW-1185">Reference proteome</keyword>
<dbReference type="STRING" id="50340.PF66_04925"/>
<accession>A0A0N0E272</accession>
<comment type="caution">
    <text evidence="1">The sequence shown here is derived from an EMBL/GenBank/DDBJ whole genome shotgun (WGS) entry which is preliminary data.</text>
</comment>
<dbReference type="InterPro" id="IPR004220">
    <property type="entry name" value="5-COMe_2-OHmuconate_Isoase"/>
</dbReference>
<reference evidence="1 2" key="1">
    <citation type="journal article" date="2015" name="PLoS ONE">
        <title>Rice-Infecting Pseudomonas Genomes Are Highly Accessorized and Harbor Multiple Putative Virulence Mechanisms to Cause Sheath Brown Rot.</title>
        <authorList>
            <person name="Quibod I.L."/>
            <person name="Grande G."/>
            <person name="Oreiro E.G."/>
            <person name="Borja F.N."/>
            <person name="Dossa G.S."/>
            <person name="Mauleon R."/>
            <person name="Cruz C.V."/>
            <person name="Oliva R."/>
        </authorList>
    </citation>
    <scope>NUCLEOTIDE SEQUENCE [LARGE SCALE GENOMIC DNA]</scope>
    <source>
        <strain evidence="1 2">IRRI 6609</strain>
    </source>
</reference>
<proteinExistence type="predicted"/>
<dbReference type="PANTHER" id="PTHR37950:SF1">
    <property type="entry name" value="4-HYDROXYPHENYLACETATE CATABOLISM PROTEIN"/>
    <property type="match status" value="1"/>
</dbReference>
<dbReference type="EC" id="5.3.3.10" evidence="1"/>
<evidence type="ECO:0000313" key="1">
    <source>
        <dbReference type="EMBL" id="KPA88559.1"/>
    </source>
</evidence>
<organism evidence="1 2">
    <name type="scientific">Pseudomonas asplenii</name>
    <dbReference type="NCBI Taxonomy" id="53407"/>
    <lineage>
        <taxon>Bacteria</taxon>
        <taxon>Pseudomonadati</taxon>
        <taxon>Pseudomonadota</taxon>
        <taxon>Gammaproteobacteria</taxon>
        <taxon>Pseudomonadales</taxon>
        <taxon>Pseudomonadaceae</taxon>
        <taxon>Pseudomonas</taxon>
    </lineage>
</organism>